<accession>A0ABR1ELH9</accession>
<sequence length="88" mass="10273">MCTKLQIIRTPVLGYLWPRVCHNEDLYAEINVVVVHEHLPKRAPPSPDPRTVINEDVVEDDRSPYPPYAMNRVGYLMLIRYPTLFIII</sequence>
<gene>
    <name evidence="1" type="primary">Necator_chrX.g24178</name>
    <name evidence="1" type="ORF">RB195_024013</name>
</gene>
<comment type="caution">
    <text evidence="1">The sequence shown here is derived from an EMBL/GenBank/DDBJ whole genome shotgun (WGS) entry which is preliminary data.</text>
</comment>
<dbReference type="Proteomes" id="UP001303046">
    <property type="component" value="Unassembled WGS sequence"/>
</dbReference>
<proteinExistence type="predicted"/>
<evidence type="ECO:0000313" key="2">
    <source>
        <dbReference type="Proteomes" id="UP001303046"/>
    </source>
</evidence>
<dbReference type="EMBL" id="JAVFWL010000006">
    <property type="protein sequence ID" value="KAK6763527.1"/>
    <property type="molecule type" value="Genomic_DNA"/>
</dbReference>
<reference evidence="1 2" key="1">
    <citation type="submission" date="2023-08" db="EMBL/GenBank/DDBJ databases">
        <title>A Necator americanus chromosomal reference genome.</title>
        <authorList>
            <person name="Ilik V."/>
            <person name="Petrzelkova K.J."/>
            <person name="Pardy F."/>
            <person name="Fuh T."/>
            <person name="Niatou-Singa F.S."/>
            <person name="Gouil Q."/>
            <person name="Baker L."/>
            <person name="Ritchie M.E."/>
            <person name="Jex A.R."/>
            <person name="Gazzola D."/>
            <person name="Li H."/>
            <person name="Toshio Fujiwara R."/>
            <person name="Zhan B."/>
            <person name="Aroian R.V."/>
            <person name="Pafco B."/>
            <person name="Schwarz E.M."/>
        </authorList>
    </citation>
    <scope>NUCLEOTIDE SEQUENCE [LARGE SCALE GENOMIC DNA]</scope>
    <source>
        <strain evidence="1 2">Aroian</strain>
        <tissue evidence="1">Whole animal</tissue>
    </source>
</reference>
<organism evidence="1 2">
    <name type="scientific">Necator americanus</name>
    <name type="common">Human hookworm</name>
    <dbReference type="NCBI Taxonomy" id="51031"/>
    <lineage>
        <taxon>Eukaryota</taxon>
        <taxon>Metazoa</taxon>
        <taxon>Ecdysozoa</taxon>
        <taxon>Nematoda</taxon>
        <taxon>Chromadorea</taxon>
        <taxon>Rhabditida</taxon>
        <taxon>Rhabditina</taxon>
        <taxon>Rhabditomorpha</taxon>
        <taxon>Strongyloidea</taxon>
        <taxon>Ancylostomatidae</taxon>
        <taxon>Bunostominae</taxon>
        <taxon>Necator</taxon>
    </lineage>
</organism>
<protein>
    <submittedName>
        <fullName evidence="1">Uncharacterized protein</fullName>
    </submittedName>
</protein>
<keyword evidence="2" id="KW-1185">Reference proteome</keyword>
<evidence type="ECO:0000313" key="1">
    <source>
        <dbReference type="EMBL" id="KAK6763527.1"/>
    </source>
</evidence>
<name>A0ABR1ELH9_NECAM</name>